<dbReference type="PROSITE" id="PS51375">
    <property type="entry name" value="PPR"/>
    <property type="match status" value="1"/>
</dbReference>
<dbReference type="InterPro" id="IPR002885">
    <property type="entry name" value="PPR_rpt"/>
</dbReference>
<feature type="repeat" description="PPR" evidence="2">
    <location>
        <begin position="207"/>
        <end position="241"/>
    </location>
</feature>
<dbReference type="PANTHER" id="PTHR47942:SF105">
    <property type="entry name" value="ATPASE EXPRESSION PROTEIN 3"/>
    <property type="match status" value="1"/>
</dbReference>
<protein>
    <recommendedName>
        <fullName evidence="6">Pentatricopeptide repeat protein</fullName>
    </recommendedName>
</protein>
<keyword evidence="1" id="KW-0677">Repeat</keyword>
<evidence type="ECO:0000256" key="2">
    <source>
        <dbReference type="PROSITE-ProRule" id="PRU00708"/>
    </source>
</evidence>
<dbReference type="STRING" id="454130.A0A0U5FTP1"/>
<evidence type="ECO:0000313" key="4">
    <source>
        <dbReference type="EMBL" id="CEL01384.1"/>
    </source>
</evidence>
<dbReference type="PANTHER" id="PTHR47942">
    <property type="entry name" value="TETRATRICOPEPTIDE REPEAT (TPR)-LIKE SUPERFAMILY PROTEIN-RELATED"/>
    <property type="match status" value="1"/>
</dbReference>
<dbReference type="Gene3D" id="1.25.40.10">
    <property type="entry name" value="Tetratricopeptide repeat domain"/>
    <property type="match status" value="2"/>
</dbReference>
<dbReference type="Pfam" id="PF13041">
    <property type="entry name" value="PPR_2"/>
    <property type="match status" value="1"/>
</dbReference>
<evidence type="ECO:0008006" key="6">
    <source>
        <dbReference type="Google" id="ProtNLM"/>
    </source>
</evidence>
<name>A0A0U5FTP1_ASPCI</name>
<evidence type="ECO:0000256" key="3">
    <source>
        <dbReference type="SAM" id="MobiDB-lite"/>
    </source>
</evidence>
<dbReference type="EMBL" id="CDMC01000001">
    <property type="protein sequence ID" value="CEL01384.1"/>
    <property type="molecule type" value="Genomic_DNA"/>
</dbReference>
<evidence type="ECO:0000256" key="1">
    <source>
        <dbReference type="ARBA" id="ARBA00022737"/>
    </source>
</evidence>
<feature type="compositionally biased region" description="Basic and acidic residues" evidence="3">
    <location>
        <begin position="976"/>
        <end position="985"/>
    </location>
</feature>
<feature type="region of interest" description="Disordered" evidence="3">
    <location>
        <begin position="905"/>
        <end position="985"/>
    </location>
</feature>
<dbReference type="OrthoDB" id="185373at2759"/>
<sequence length="985" mass="111437">MLRCSHATALRTRFPSGAALRAPLSLQWANAPRSCSPLAPALKTAQTAVTSLTAQSQIRLLNYWSNLERSLRVKEEDTLGEEDGPRDEDAVADEDKRTHGGLTKHVEAQSTTWSKPRRPFTRKRQVGKEDAEIFGPWTPRKIRENDPLFQIASNKIQKIPSKAAEMELRWIRDRTMLTERVRRLLSQGDVLLAATLVRMAQRERLDCVVAWNQILAHCMKAGSPMAAWKFWNDMKKRGVLPSEFSYTIMLDGFKNSEPQPGFHPVTQALRLFQQLRLPSSKIKPNIIMANAMLSVCARHNHLDTIWEIAGELPEEGPGSPDDITYTIILNAIRGSLHQDLAHLWANDELKVHRRRLLALTEGKRVWTDVVYRWKQGQIEMKNQLASAMASLLLEGPMDRHMHEVFYLYHQTTGIPILSGKPSDAPSQRSKASRSKAVRSPEAVPFVNESGDYISLGKDIEPEELAEVEAEEQNGFKDIFNPVVSPDAQPYSLERGIPPDPPSTGPNYMPLTPGDLSLIMRAALLTQEWGTTGKGYWNHLTLDDVPYRVTPDEECYKAYLRILRISRSSRMAVDVIRSQIIPSGVVEGVYFHIAMGVCRRDRNNYMVFKHASELLSMMDKHLIIPDTRAVNGYFDLVQYLEATPEALLDLEDLDAIKRGRSKGLLRADISNFYSKQVRELQVALELLAIEKLQPIIASLKVALDEVIDGPPELFRQPGADQGPPVRDGSMGHTLITLLTRMRQLIDNVLKYSVPGQISEEARNELKKQSLALRKYSKMEIFERFRHRIIHPTKEQRRKYAAHLQAAVEARKRRDSRVDTAELSSEVSSSQLPPFKVPESQLPTSPSEHPSLQESQFEAPQSQVSQPQDTQPPETQAEEPQLEKSQLEEAKVENLQEILWEQILSPQPRAEEIAQSEMPQPRKAQSQNPLPQEVQVEELGSREQPQDSLSETAPPQEPHVEEALSRAPHSPEPQSDETQAKELRSDK</sequence>
<feature type="compositionally biased region" description="Polar residues" evidence="3">
    <location>
        <begin position="820"/>
        <end position="830"/>
    </location>
</feature>
<dbReference type="InterPro" id="IPR051222">
    <property type="entry name" value="PPR/CCM1_RNA-binding"/>
</dbReference>
<gene>
    <name evidence="4" type="ORF">ASPCAL00968</name>
</gene>
<dbReference type="NCBIfam" id="TIGR00756">
    <property type="entry name" value="PPR"/>
    <property type="match status" value="1"/>
</dbReference>
<feature type="compositionally biased region" description="Basic and acidic residues" evidence="3">
    <location>
        <begin position="87"/>
        <end position="98"/>
    </location>
</feature>
<proteinExistence type="predicted"/>
<dbReference type="InterPro" id="IPR011990">
    <property type="entry name" value="TPR-like_helical_dom_sf"/>
</dbReference>
<feature type="compositionally biased region" description="Polar residues" evidence="3">
    <location>
        <begin position="839"/>
        <end position="872"/>
    </location>
</feature>
<feature type="compositionally biased region" description="Basic and acidic residues" evidence="3">
    <location>
        <begin position="807"/>
        <end position="818"/>
    </location>
</feature>
<feature type="compositionally biased region" description="Basic and acidic residues" evidence="3">
    <location>
        <begin position="879"/>
        <end position="888"/>
    </location>
</feature>
<feature type="region of interest" description="Disordered" evidence="3">
    <location>
        <begin position="417"/>
        <end position="440"/>
    </location>
</feature>
<keyword evidence="5" id="KW-1185">Reference proteome</keyword>
<accession>A0A0U5FTP1</accession>
<feature type="compositionally biased region" description="Basic residues" evidence="3">
    <location>
        <begin position="115"/>
        <end position="125"/>
    </location>
</feature>
<feature type="region of interest" description="Disordered" evidence="3">
    <location>
        <begin position="804"/>
        <end position="888"/>
    </location>
</feature>
<dbReference type="Pfam" id="PF13812">
    <property type="entry name" value="PPR_3"/>
    <property type="match status" value="1"/>
</dbReference>
<evidence type="ECO:0000313" key="5">
    <source>
        <dbReference type="Proteomes" id="UP000054771"/>
    </source>
</evidence>
<organism evidence="4 5">
    <name type="scientific">Aspergillus calidoustus</name>
    <dbReference type="NCBI Taxonomy" id="454130"/>
    <lineage>
        <taxon>Eukaryota</taxon>
        <taxon>Fungi</taxon>
        <taxon>Dikarya</taxon>
        <taxon>Ascomycota</taxon>
        <taxon>Pezizomycotina</taxon>
        <taxon>Eurotiomycetes</taxon>
        <taxon>Eurotiomycetidae</taxon>
        <taxon>Eurotiales</taxon>
        <taxon>Aspergillaceae</taxon>
        <taxon>Aspergillus</taxon>
        <taxon>Aspergillus subgen. Nidulantes</taxon>
    </lineage>
</organism>
<dbReference type="Proteomes" id="UP000054771">
    <property type="component" value="Unassembled WGS sequence"/>
</dbReference>
<dbReference type="AlphaFoldDB" id="A0A0U5FTP1"/>
<feature type="region of interest" description="Disordered" evidence="3">
    <location>
        <begin position="75"/>
        <end position="127"/>
    </location>
</feature>
<reference evidence="5" key="1">
    <citation type="journal article" date="2016" name="Genome Announc.">
        <title>Draft genome sequences of fungus Aspergillus calidoustus.</title>
        <authorList>
            <person name="Horn F."/>
            <person name="Linde J."/>
            <person name="Mattern D.J."/>
            <person name="Walther G."/>
            <person name="Guthke R."/>
            <person name="Scherlach K."/>
            <person name="Martin K."/>
            <person name="Brakhage A.A."/>
            <person name="Petzke L."/>
            <person name="Valiante V."/>
        </authorList>
    </citation>
    <scope>NUCLEOTIDE SEQUENCE [LARGE SCALE GENOMIC DNA]</scope>
    <source>
        <strain evidence="5">SF006504</strain>
    </source>
</reference>